<dbReference type="SUPFAM" id="SSF55785">
    <property type="entry name" value="PYP-like sensor domain (PAS domain)"/>
    <property type="match status" value="2"/>
</dbReference>
<dbReference type="InterPro" id="IPR013767">
    <property type="entry name" value="PAS_fold"/>
</dbReference>
<dbReference type="InterPro" id="IPR001660">
    <property type="entry name" value="SAM"/>
</dbReference>
<dbReference type="Gene3D" id="3.10.20.90">
    <property type="entry name" value="Phosphatidylinositol 3-kinase Catalytic Subunit, Chain A, domain 1"/>
    <property type="match status" value="1"/>
</dbReference>
<dbReference type="InterPro" id="IPR013761">
    <property type="entry name" value="SAM/pointed_sf"/>
</dbReference>
<dbReference type="PROSITE" id="PS51745">
    <property type="entry name" value="PB1"/>
    <property type="match status" value="1"/>
</dbReference>
<dbReference type="InterPro" id="IPR000270">
    <property type="entry name" value="PB1_dom"/>
</dbReference>
<evidence type="ECO:0000259" key="2">
    <source>
        <dbReference type="PROSITE" id="PS50105"/>
    </source>
</evidence>
<dbReference type="SUPFAM" id="SSF54277">
    <property type="entry name" value="CAD &amp; PB1 domains"/>
    <property type="match status" value="1"/>
</dbReference>
<dbReference type="InterPro" id="IPR035965">
    <property type="entry name" value="PAS-like_dom_sf"/>
</dbReference>
<feature type="domain" description="PAS" evidence="3">
    <location>
        <begin position="406"/>
        <end position="451"/>
    </location>
</feature>
<evidence type="ECO:0000313" key="5">
    <source>
        <dbReference type="EMBL" id="KAF0981955.1"/>
    </source>
</evidence>
<dbReference type="CDD" id="cd00130">
    <property type="entry name" value="PAS"/>
    <property type="match status" value="2"/>
</dbReference>
<dbReference type="SMART" id="SM00091">
    <property type="entry name" value="PAS"/>
    <property type="match status" value="2"/>
</dbReference>
<dbReference type="PROSITE" id="PS50112">
    <property type="entry name" value="PAS"/>
    <property type="match status" value="2"/>
</dbReference>
<sequence>MKKLATLFMGGNNNETTADEKNKKKLLEKGVQQWTKKDVSLWLKSLELTDYCKEFEKADITGAELLELTDDDLIKDLKVTKLGHRKRLRKHLEYLVQHHDFLNDDEENTLSDHSNVLSSNSQFVSQQQQFNSSPIGTPPSSITSVTTGQTPSTRSLNHHLKSSPSNLSHQTNGISNNHRQETSLYGGGQYGDTDSVSSSSSSCVNILSTDAFSTLWIKCYELPQQQQPTMMGQQQESPLNESSNSHHNTMILKFNLGNENDGIQNTNSSMNSILSQIPSLEEVKQEILSRLGQKQQHVPYSSSQLQLKYKDEDDDMIALKRDEDFKLCVQQYLLARNNFISSLSSTNSRHTCRYLKLYMSLPSSSNGMIKMNIPSQVVHSSVNNHHLNDELNHSKKTIQGCSINSESEELVEILDGMVEAMIVMTAHDKLIKYVNKATESLLLFTREELIGFNVTKIMPSAYRQHHDEYVDLYCKTGIPKIINKGRIVPVKNKHGKVFDCWLSVSDSTWGNQRAFTGTLKVIYSSDSSSPSSSSVNTTTTRPQVFPFLENMVDGVIIISGNDDIVRYFNKSAEQMFGYSREEVVGQKVGMLVYDERVRQCHNQYVKRYMESGDSHIVGIGRRVEALTKDGKMIPIFLSVNETKWNNGLNGRCFIGTTKLLDQNSAISKYV</sequence>
<feature type="domain" description="SAM" evidence="2">
    <location>
        <begin position="34"/>
        <end position="98"/>
    </location>
</feature>
<dbReference type="Pfam" id="PF00564">
    <property type="entry name" value="PB1"/>
    <property type="match status" value="1"/>
</dbReference>
<evidence type="ECO:0000313" key="6">
    <source>
        <dbReference type="Proteomes" id="UP000444721"/>
    </source>
</evidence>
<dbReference type="Proteomes" id="UP000444721">
    <property type="component" value="Unassembled WGS sequence"/>
</dbReference>
<dbReference type="CDD" id="cd05992">
    <property type="entry name" value="PB1"/>
    <property type="match status" value="1"/>
</dbReference>
<dbReference type="InterPro" id="IPR052994">
    <property type="entry name" value="Tiny_macrocysts_regulators"/>
</dbReference>
<dbReference type="InterPro" id="IPR053793">
    <property type="entry name" value="PB1-like"/>
</dbReference>
<comment type="caution">
    <text evidence="5">The sequence shown here is derived from an EMBL/GenBank/DDBJ whole genome shotgun (WGS) entry which is preliminary data.</text>
</comment>
<keyword evidence="6" id="KW-1185">Reference proteome</keyword>
<dbReference type="SUPFAM" id="SSF47769">
    <property type="entry name" value="SAM/Pointed domain"/>
    <property type="match status" value="1"/>
</dbReference>
<dbReference type="SMART" id="SM00454">
    <property type="entry name" value="SAM"/>
    <property type="match status" value="1"/>
</dbReference>
<dbReference type="NCBIfam" id="TIGR00229">
    <property type="entry name" value="sensory_box"/>
    <property type="match status" value="2"/>
</dbReference>
<feature type="domain" description="PB1" evidence="4">
    <location>
        <begin position="249"/>
        <end position="338"/>
    </location>
</feature>
<dbReference type="EMBL" id="VFQX01000012">
    <property type="protein sequence ID" value="KAF0981955.1"/>
    <property type="molecule type" value="Genomic_DNA"/>
</dbReference>
<dbReference type="Gene3D" id="1.10.150.50">
    <property type="entry name" value="Transcription Factor, Ets-1"/>
    <property type="match status" value="1"/>
</dbReference>
<gene>
    <name evidence="5" type="ORF">FDP41_011816</name>
</gene>
<organism evidence="5 6">
    <name type="scientific">Naegleria fowleri</name>
    <name type="common">Brain eating amoeba</name>
    <dbReference type="NCBI Taxonomy" id="5763"/>
    <lineage>
        <taxon>Eukaryota</taxon>
        <taxon>Discoba</taxon>
        <taxon>Heterolobosea</taxon>
        <taxon>Tetramitia</taxon>
        <taxon>Eutetramitia</taxon>
        <taxon>Vahlkampfiidae</taxon>
        <taxon>Naegleria</taxon>
    </lineage>
</organism>
<dbReference type="VEuPathDB" id="AmoebaDB:NF0049710"/>
<protein>
    <recommendedName>
        <fullName evidence="7">SAM domain-containing protein</fullName>
    </recommendedName>
</protein>
<name>A0A6A5C9C7_NAEFO</name>
<evidence type="ECO:0000259" key="4">
    <source>
        <dbReference type="PROSITE" id="PS51745"/>
    </source>
</evidence>
<feature type="compositionally biased region" description="Polar residues" evidence="1">
    <location>
        <begin position="162"/>
        <end position="177"/>
    </location>
</feature>
<dbReference type="RefSeq" id="XP_044566668.1">
    <property type="nucleotide sequence ID" value="XM_044702267.1"/>
</dbReference>
<dbReference type="PANTHER" id="PTHR31600:SF2">
    <property type="entry name" value="GAMETE ENRICHED GENE 10 PROTEIN-RELATED"/>
    <property type="match status" value="1"/>
</dbReference>
<feature type="domain" description="PAS" evidence="3">
    <location>
        <begin position="540"/>
        <end position="612"/>
    </location>
</feature>
<dbReference type="Pfam" id="PF00536">
    <property type="entry name" value="SAM_1"/>
    <property type="match status" value="1"/>
</dbReference>
<dbReference type="InterPro" id="IPR000014">
    <property type="entry name" value="PAS"/>
</dbReference>
<dbReference type="VEuPathDB" id="AmoebaDB:NfTy_021910"/>
<dbReference type="OrthoDB" id="60033at2759"/>
<dbReference type="Pfam" id="PF13426">
    <property type="entry name" value="PAS_9"/>
    <property type="match status" value="1"/>
</dbReference>
<reference evidence="5 6" key="1">
    <citation type="journal article" date="2019" name="Sci. Rep.">
        <title>Nanopore sequencing improves the draft genome of the human pathogenic amoeba Naegleria fowleri.</title>
        <authorList>
            <person name="Liechti N."/>
            <person name="Schurch N."/>
            <person name="Bruggmann R."/>
            <person name="Wittwer M."/>
        </authorList>
    </citation>
    <scope>NUCLEOTIDE SEQUENCE [LARGE SCALE GENOMIC DNA]</scope>
    <source>
        <strain evidence="5 6">ATCC 30894</strain>
    </source>
</reference>
<dbReference type="Gene3D" id="3.30.450.20">
    <property type="entry name" value="PAS domain"/>
    <property type="match status" value="2"/>
</dbReference>
<dbReference type="Pfam" id="PF00989">
    <property type="entry name" value="PAS"/>
    <property type="match status" value="1"/>
</dbReference>
<feature type="region of interest" description="Disordered" evidence="1">
    <location>
        <begin position="127"/>
        <end position="192"/>
    </location>
</feature>
<dbReference type="VEuPathDB" id="AmoebaDB:FDP41_011816"/>
<dbReference type="GO" id="GO:0006355">
    <property type="term" value="P:regulation of DNA-templated transcription"/>
    <property type="evidence" value="ECO:0007669"/>
    <property type="project" value="InterPro"/>
</dbReference>
<evidence type="ECO:0000259" key="3">
    <source>
        <dbReference type="PROSITE" id="PS50112"/>
    </source>
</evidence>
<feature type="compositionally biased region" description="Low complexity" evidence="1">
    <location>
        <begin position="127"/>
        <end position="148"/>
    </location>
</feature>
<proteinExistence type="predicted"/>
<dbReference type="PANTHER" id="PTHR31600">
    <property type="entry name" value="TINY MACROCYSTS PROTEIN B-RELATED"/>
    <property type="match status" value="1"/>
</dbReference>
<accession>A0A6A5C9C7</accession>
<evidence type="ECO:0008006" key="7">
    <source>
        <dbReference type="Google" id="ProtNLM"/>
    </source>
</evidence>
<dbReference type="AlphaFoldDB" id="A0A6A5C9C7"/>
<dbReference type="GeneID" id="68119031"/>
<dbReference type="PROSITE" id="PS50105">
    <property type="entry name" value="SAM_DOMAIN"/>
    <property type="match status" value="1"/>
</dbReference>
<evidence type="ECO:0000256" key="1">
    <source>
        <dbReference type="SAM" id="MobiDB-lite"/>
    </source>
</evidence>